<reference evidence="8 9" key="1">
    <citation type="submission" date="2015-10" db="EMBL/GenBank/DDBJ databases">
        <title>Metagenome-Assembled Genomes uncover a global brackish microbiome.</title>
        <authorList>
            <person name="Hugerth L.W."/>
            <person name="Larsson J."/>
            <person name="Alneberg J."/>
            <person name="Lindh M.V."/>
            <person name="Legrand C."/>
            <person name="Pinhassi J."/>
            <person name="Andersson A.F."/>
        </authorList>
    </citation>
    <scope>NUCLEOTIDE SEQUENCE [LARGE SCALE GENOMIC DNA]</scope>
    <source>
        <strain evidence="8">BACL6 MAG-120924-bin43</strain>
    </source>
</reference>
<evidence type="ECO:0000313" key="9">
    <source>
        <dbReference type="Proteomes" id="UP000051017"/>
    </source>
</evidence>
<keyword evidence="3 6" id="KW-0479">Metal-binding</keyword>
<keyword evidence="6" id="KW-0472">Membrane</keyword>
<comment type="similarity">
    <text evidence="1 6">Belongs to the CcmH/CycL/Ccl2/NrfF family.</text>
</comment>
<dbReference type="CDD" id="cd16378">
    <property type="entry name" value="CcmH_N"/>
    <property type="match status" value="1"/>
</dbReference>
<dbReference type="Pfam" id="PF03918">
    <property type="entry name" value="CcmH"/>
    <property type="match status" value="1"/>
</dbReference>
<evidence type="ECO:0000313" key="8">
    <source>
        <dbReference type="EMBL" id="KRO49479.1"/>
    </source>
</evidence>
<protein>
    <recommendedName>
        <fullName evidence="6">Cytochrome c-type biogenesis protein</fullName>
    </recommendedName>
</protein>
<comment type="caution">
    <text evidence="8">The sequence shown here is derived from an EMBL/GenBank/DDBJ whole genome shotgun (WGS) entry which is preliminary data.</text>
</comment>
<dbReference type="Gene3D" id="1.10.8.640">
    <property type="entry name" value="Cytochrome C biogenesis protein"/>
    <property type="match status" value="1"/>
</dbReference>
<dbReference type="PANTHER" id="PTHR47870">
    <property type="entry name" value="CYTOCHROME C-TYPE BIOGENESIS PROTEIN CCMH"/>
    <property type="match status" value="1"/>
</dbReference>
<proteinExistence type="inferred from homology"/>
<keyword evidence="5 6" id="KW-0408">Iron</keyword>
<dbReference type="Proteomes" id="UP000051017">
    <property type="component" value="Unassembled WGS sequence"/>
</dbReference>
<dbReference type="PANTHER" id="PTHR47870:SF4">
    <property type="entry name" value="CYTOCHROME C-TYPE BIOGENESIS PROTEIN CYCH"/>
    <property type="match status" value="1"/>
</dbReference>
<comment type="function">
    <text evidence="6">Possible subunit of a heme lyase.</text>
</comment>
<evidence type="ECO:0000256" key="6">
    <source>
        <dbReference type="RuleBase" id="RU364112"/>
    </source>
</evidence>
<evidence type="ECO:0000256" key="2">
    <source>
        <dbReference type="ARBA" id="ARBA00022617"/>
    </source>
</evidence>
<dbReference type="InterPro" id="IPR038297">
    <property type="entry name" value="CcmH/CycL/NrfF/Ccl2_sf"/>
</dbReference>
<keyword evidence="2 6" id="KW-0349">Heme</keyword>
<sequence>MRKSIKLNNKYSWILMGAVASALLTFGGLRDSGPRSQQDRIDAITMRLACPTCQGESVYVSRASAAEAIRAEVARQVGSGLRTDDETIAYIEQRFGGQVLLLPRSSGIDSLVWALPVAALICGAAALGVVFRKWRTADDGDPSAEDSALVDAAMSTTKAMDSNT</sequence>
<feature type="domain" description="CcmH/CycL/Ccl2/NrfF N-terminal" evidence="7">
    <location>
        <begin position="36"/>
        <end position="149"/>
    </location>
</feature>
<dbReference type="GO" id="GO:0005886">
    <property type="term" value="C:plasma membrane"/>
    <property type="evidence" value="ECO:0007669"/>
    <property type="project" value="TreeGrafter"/>
</dbReference>
<evidence type="ECO:0000256" key="4">
    <source>
        <dbReference type="ARBA" id="ARBA00022729"/>
    </source>
</evidence>
<name>A0A0R2QGT6_9ACTN</name>
<feature type="transmembrane region" description="Helical" evidence="6">
    <location>
        <begin position="111"/>
        <end position="131"/>
    </location>
</feature>
<evidence type="ECO:0000256" key="3">
    <source>
        <dbReference type="ARBA" id="ARBA00022723"/>
    </source>
</evidence>
<dbReference type="InterPro" id="IPR005616">
    <property type="entry name" value="CcmH/CycL/Ccl2/NrfF_N"/>
</dbReference>
<evidence type="ECO:0000259" key="7">
    <source>
        <dbReference type="Pfam" id="PF03918"/>
    </source>
</evidence>
<dbReference type="EMBL" id="LIBJ01000007">
    <property type="protein sequence ID" value="KRO49479.1"/>
    <property type="molecule type" value="Genomic_DNA"/>
</dbReference>
<keyword evidence="4 6" id="KW-0732">Signal</keyword>
<evidence type="ECO:0000256" key="5">
    <source>
        <dbReference type="ARBA" id="ARBA00023004"/>
    </source>
</evidence>
<accession>A0A0R2QGT6</accession>
<dbReference type="GO" id="GO:0046872">
    <property type="term" value="F:metal ion binding"/>
    <property type="evidence" value="ECO:0007669"/>
    <property type="project" value="UniProtKB-KW"/>
</dbReference>
<organism evidence="8 9">
    <name type="scientific">Acidimicrobiia bacterium BACL6 MAG-120924-bin43</name>
    <dbReference type="NCBI Taxonomy" id="1655583"/>
    <lineage>
        <taxon>Bacteria</taxon>
        <taxon>Bacillati</taxon>
        <taxon>Actinomycetota</taxon>
        <taxon>Acidimicrobiia</taxon>
        <taxon>acIV cluster</taxon>
    </lineage>
</organism>
<keyword evidence="6" id="KW-1133">Transmembrane helix</keyword>
<dbReference type="AlphaFoldDB" id="A0A0R2QGT6"/>
<gene>
    <name evidence="8" type="ORF">ABR75_00835</name>
</gene>
<keyword evidence="6" id="KW-0812">Transmembrane</keyword>
<evidence type="ECO:0000256" key="1">
    <source>
        <dbReference type="ARBA" id="ARBA00010342"/>
    </source>
</evidence>
<feature type="transmembrane region" description="Helical" evidence="6">
    <location>
        <begin position="12"/>
        <end position="29"/>
    </location>
</feature>
<dbReference type="InterPro" id="IPR051263">
    <property type="entry name" value="C-type_cytochrome_biogenesis"/>
</dbReference>